<comment type="caution">
    <text evidence="2">The sequence shown here is derived from an EMBL/GenBank/DDBJ whole genome shotgun (WGS) entry which is preliminary data.</text>
</comment>
<dbReference type="AlphaFoldDB" id="A0A921SRR2"/>
<proteinExistence type="predicted"/>
<evidence type="ECO:0000313" key="3">
    <source>
        <dbReference type="Proteomes" id="UP000760668"/>
    </source>
</evidence>
<evidence type="ECO:0000256" key="1">
    <source>
        <dbReference type="SAM" id="Phobius"/>
    </source>
</evidence>
<name>A0A921SRR2_9FIRM</name>
<accession>A0A921SRR2</accession>
<keyword evidence="1" id="KW-0812">Transmembrane</keyword>
<keyword evidence="1" id="KW-1133">Transmembrane helix</keyword>
<feature type="transmembrane region" description="Helical" evidence="1">
    <location>
        <begin position="41"/>
        <end position="60"/>
    </location>
</feature>
<feature type="transmembrane region" description="Helical" evidence="1">
    <location>
        <begin position="15"/>
        <end position="36"/>
    </location>
</feature>
<protein>
    <submittedName>
        <fullName evidence="2">Uncharacterized protein</fullName>
    </submittedName>
</protein>
<organism evidence="2 3">
    <name type="scientific">Pseudoflavonifractor capillosus</name>
    <dbReference type="NCBI Taxonomy" id="106588"/>
    <lineage>
        <taxon>Bacteria</taxon>
        <taxon>Bacillati</taxon>
        <taxon>Bacillota</taxon>
        <taxon>Clostridia</taxon>
        <taxon>Eubacteriales</taxon>
        <taxon>Oscillospiraceae</taxon>
        <taxon>Pseudoflavonifractor</taxon>
    </lineage>
</organism>
<reference evidence="2" key="1">
    <citation type="journal article" date="2021" name="PeerJ">
        <title>Extensive microbial diversity within the chicken gut microbiome revealed by metagenomics and culture.</title>
        <authorList>
            <person name="Gilroy R."/>
            <person name="Ravi A."/>
            <person name="Getino M."/>
            <person name="Pursley I."/>
            <person name="Horton D.L."/>
            <person name="Alikhan N.F."/>
            <person name="Baker D."/>
            <person name="Gharbi K."/>
            <person name="Hall N."/>
            <person name="Watson M."/>
            <person name="Adriaenssens E.M."/>
            <person name="Foster-Nyarko E."/>
            <person name="Jarju S."/>
            <person name="Secka A."/>
            <person name="Antonio M."/>
            <person name="Oren A."/>
            <person name="Chaudhuri R.R."/>
            <person name="La Ragione R."/>
            <person name="Hildebrand F."/>
            <person name="Pallen M.J."/>
        </authorList>
    </citation>
    <scope>NUCLEOTIDE SEQUENCE</scope>
    <source>
        <strain evidence="2">CHK179-5677</strain>
    </source>
</reference>
<gene>
    <name evidence="2" type="ORF">K8V01_01225</name>
</gene>
<dbReference type="EMBL" id="DYUC01000011">
    <property type="protein sequence ID" value="HJG85642.1"/>
    <property type="molecule type" value="Genomic_DNA"/>
</dbReference>
<keyword evidence="1" id="KW-0472">Membrane</keyword>
<reference evidence="2" key="2">
    <citation type="submission" date="2021-09" db="EMBL/GenBank/DDBJ databases">
        <authorList>
            <person name="Gilroy R."/>
        </authorList>
    </citation>
    <scope>NUCLEOTIDE SEQUENCE</scope>
    <source>
        <strain evidence="2">CHK179-5677</strain>
    </source>
</reference>
<evidence type="ECO:0000313" key="2">
    <source>
        <dbReference type="EMBL" id="HJG85642.1"/>
    </source>
</evidence>
<dbReference type="RefSeq" id="WP_304247254.1">
    <property type="nucleotide sequence ID" value="NZ_DYUC01000011.1"/>
</dbReference>
<dbReference type="Proteomes" id="UP000760668">
    <property type="component" value="Unassembled WGS sequence"/>
</dbReference>
<sequence length="166" mass="18322">MRQFRDWPAALQRKWLLSWAAGAAFLTVGITVFLALEDRPLLIISTLLAACVALRCMAFYRTAAGGNYEVITGICVGLGHAGLRRSRTVRMLLTDGTEYEVALDKRIALRIGNCYQLYFRLAPGLSGGQAFPGQALMDSQLLALEDLGEYHMDKDAEDAVQKSELH</sequence>